<gene>
    <name evidence="2" type="ORF">DYB37_005166</name>
</gene>
<sequence>MVYGHPNGVNCVKGEIHNVLSVMRVNARWATAARFKREVPTHTQSALLRRFKDLHVSLEGVIDLSDVDTLNVLEPFVHVVESEKTSGFITGAAISSLNKFLLYGLIPPDGLRATEAINRIALCVSRCRFEETHRDVDEMGDDLTVDVVLPYGIPVLEQLLLFLSDLIKPKGKEDTIIFGLSLINLVLETAGTGLGAHPSLVSVLQGDLSKYLLQNSETSELQVLSLTLRVVFNLFNSIKDHLKVQLEIFFTSVHMRIMDSPTCSDEQKELALESLLEFCREPALMLDLLLAVLESISRRCPLHLANASKVDVTGSDLAALVDPSPNSFAGALPSDNGDANSTIPPNDSLAWLHTARERTAEVLQQRKQNKKRYFLAAEKFHTEPKNWIAYSQQLGLLPNPITAESVATFFHHTPGNSGRKRKRTNEEIEAAIRQVPKASRQTLRSMAFKSNIPKSTIVRHMKEAARLKARSSY</sequence>
<dbReference type="PANTHER" id="PTHR10663">
    <property type="entry name" value="GUANYL-NUCLEOTIDE EXCHANGE FACTOR"/>
    <property type="match status" value="1"/>
</dbReference>
<dbReference type="InterPro" id="IPR032691">
    <property type="entry name" value="Mon2/Sec7/BIG1-like_HUS"/>
</dbReference>
<dbReference type="VEuPathDB" id="FungiDB:H257_15801"/>
<dbReference type="InterPro" id="IPR035999">
    <property type="entry name" value="Sec7_dom_sf"/>
</dbReference>
<evidence type="ECO:0000313" key="2">
    <source>
        <dbReference type="EMBL" id="RHZ12028.1"/>
    </source>
</evidence>
<dbReference type="Pfam" id="PF12783">
    <property type="entry name" value="Sec7-like_HUS"/>
    <property type="match status" value="1"/>
</dbReference>
<dbReference type="GO" id="GO:0005085">
    <property type="term" value="F:guanyl-nucleotide exchange factor activity"/>
    <property type="evidence" value="ECO:0007669"/>
    <property type="project" value="InterPro"/>
</dbReference>
<evidence type="ECO:0000259" key="1">
    <source>
        <dbReference type="Pfam" id="PF12783"/>
    </source>
</evidence>
<proteinExistence type="predicted"/>
<organism evidence="2 3">
    <name type="scientific">Aphanomyces astaci</name>
    <name type="common">Crayfish plague agent</name>
    <dbReference type="NCBI Taxonomy" id="112090"/>
    <lineage>
        <taxon>Eukaryota</taxon>
        <taxon>Sar</taxon>
        <taxon>Stramenopiles</taxon>
        <taxon>Oomycota</taxon>
        <taxon>Saprolegniomycetes</taxon>
        <taxon>Saprolegniales</taxon>
        <taxon>Verrucalvaceae</taxon>
        <taxon>Aphanomyces</taxon>
    </lineage>
</organism>
<comment type="caution">
    <text evidence="2">The sequence shown here is derived from an EMBL/GenBank/DDBJ whole genome shotgun (WGS) entry which is preliminary data.</text>
</comment>
<feature type="domain" description="Mon2/Sec7/BIG1-like HUS" evidence="1">
    <location>
        <begin position="171"/>
        <end position="288"/>
    </location>
</feature>
<reference evidence="2 3" key="1">
    <citation type="submission" date="2018-08" db="EMBL/GenBank/DDBJ databases">
        <title>Aphanomyces genome sequencing and annotation.</title>
        <authorList>
            <person name="Minardi D."/>
            <person name="Oidtmann B."/>
            <person name="Van Der Giezen M."/>
            <person name="Studholme D.J."/>
        </authorList>
    </citation>
    <scope>NUCLEOTIDE SEQUENCE [LARGE SCALE GENOMIC DNA]</scope>
    <source>
        <strain evidence="2 3">Da</strain>
    </source>
</reference>
<dbReference type="SUPFAM" id="SSF48425">
    <property type="entry name" value="Sec7 domain"/>
    <property type="match status" value="1"/>
</dbReference>
<protein>
    <recommendedName>
        <fullName evidence="1">Mon2/Sec7/BIG1-like HUS domain-containing protein</fullName>
    </recommendedName>
</protein>
<feature type="non-terminal residue" evidence="2">
    <location>
        <position position="473"/>
    </location>
</feature>
<dbReference type="PANTHER" id="PTHR10663:SF388">
    <property type="entry name" value="GOLGI-SPECIFIC BREFELDIN A-RESISTANCE GUANINE NUCLEOTIDE EXCHANGE FACTOR 1"/>
    <property type="match status" value="1"/>
</dbReference>
<dbReference type="Proteomes" id="UP000285430">
    <property type="component" value="Unassembled WGS sequence"/>
</dbReference>
<dbReference type="GO" id="GO:0032012">
    <property type="term" value="P:regulation of ARF protein signal transduction"/>
    <property type="evidence" value="ECO:0007669"/>
    <property type="project" value="InterPro"/>
</dbReference>
<name>A0A3R6XU15_APHAT</name>
<dbReference type="AlphaFoldDB" id="A0A3R6XU15"/>
<accession>A0A3R6XU15</accession>
<evidence type="ECO:0000313" key="3">
    <source>
        <dbReference type="Proteomes" id="UP000285430"/>
    </source>
</evidence>
<dbReference type="Gene3D" id="1.10.220.20">
    <property type="match status" value="1"/>
</dbReference>
<dbReference type="EMBL" id="QUTH01004825">
    <property type="protein sequence ID" value="RHZ12028.1"/>
    <property type="molecule type" value="Genomic_DNA"/>
</dbReference>